<sequence>WLREAIRLAKTMTEQFWDGTTGVFYDTGERH</sequence>
<dbReference type="AlphaFoldDB" id="X1S9W9"/>
<proteinExistence type="predicted"/>
<name>X1S9W9_9ZZZZ</name>
<feature type="non-terminal residue" evidence="1">
    <location>
        <position position="31"/>
    </location>
</feature>
<gene>
    <name evidence="1" type="ORF">S06H3_67148</name>
</gene>
<protein>
    <submittedName>
        <fullName evidence="1">Uncharacterized protein</fullName>
    </submittedName>
</protein>
<organism evidence="1">
    <name type="scientific">marine sediment metagenome</name>
    <dbReference type="NCBI Taxonomy" id="412755"/>
    <lineage>
        <taxon>unclassified sequences</taxon>
        <taxon>metagenomes</taxon>
        <taxon>ecological metagenomes</taxon>
    </lineage>
</organism>
<evidence type="ECO:0000313" key="1">
    <source>
        <dbReference type="EMBL" id="GAI64549.1"/>
    </source>
</evidence>
<dbReference type="EMBL" id="BARV01046283">
    <property type="protein sequence ID" value="GAI64549.1"/>
    <property type="molecule type" value="Genomic_DNA"/>
</dbReference>
<reference evidence="1" key="1">
    <citation type="journal article" date="2014" name="Front. Microbiol.">
        <title>High frequency of phylogenetically diverse reductive dehalogenase-homologous genes in deep subseafloor sedimentary metagenomes.</title>
        <authorList>
            <person name="Kawai M."/>
            <person name="Futagami T."/>
            <person name="Toyoda A."/>
            <person name="Takaki Y."/>
            <person name="Nishi S."/>
            <person name="Hori S."/>
            <person name="Arai W."/>
            <person name="Tsubouchi T."/>
            <person name="Morono Y."/>
            <person name="Uchiyama I."/>
            <person name="Ito T."/>
            <person name="Fujiyama A."/>
            <person name="Inagaki F."/>
            <person name="Takami H."/>
        </authorList>
    </citation>
    <scope>NUCLEOTIDE SEQUENCE</scope>
    <source>
        <strain evidence="1">Expedition CK06-06</strain>
    </source>
</reference>
<accession>X1S9W9</accession>
<feature type="non-terminal residue" evidence="1">
    <location>
        <position position="1"/>
    </location>
</feature>
<comment type="caution">
    <text evidence="1">The sequence shown here is derived from an EMBL/GenBank/DDBJ whole genome shotgun (WGS) entry which is preliminary data.</text>
</comment>